<evidence type="ECO:0000256" key="1">
    <source>
        <dbReference type="SAM" id="SignalP"/>
    </source>
</evidence>
<dbReference type="Proteomes" id="UP000095350">
    <property type="component" value="Unassembled WGS sequence"/>
</dbReference>
<dbReference type="OrthoDB" id="2004868at2"/>
<feature type="chain" id="PRO_5008012119" evidence="1">
    <location>
        <begin position="31"/>
        <end position="280"/>
    </location>
</feature>
<dbReference type="AlphaFoldDB" id="A0A173T6L4"/>
<reference evidence="2 3" key="1">
    <citation type="submission" date="2015-09" db="EMBL/GenBank/DDBJ databases">
        <authorList>
            <consortium name="Pathogen Informatics"/>
        </authorList>
    </citation>
    <scope>NUCLEOTIDE SEQUENCE [LARGE SCALE GENOMIC DNA]</scope>
    <source>
        <strain evidence="2 3">2789STDY5834960</strain>
    </source>
</reference>
<sequence>MKLMKQIVCTILTLCLCAGLFIIPSTPVSAATNPSVPKNVDVFYYKDFPMVNDYAIAVQLGTSGRTIKNLKTSNKNLKAKVTSLSVSSSQTQNSGYIGVYAKKTGTYKVSFDVYNAKNKKVKSLSVKVRVLKPTVSNNNPFKKLTFDGNKYDYQNLYSKGSVKINVTMNKGYKLKSIKYRTYGKPKTTYSTSNSKTISNAETTKSVKKIKNNMSFKLNLGHYANYSASSYVFESTYYNSEYHHMSTGVLAPTTVVITYQTKDKQTRTTYYTLYRIADDVK</sequence>
<organism evidence="2 3">
    <name type="scientific">Roseburia intestinalis</name>
    <dbReference type="NCBI Taxonomy" id="166486"/>
    <lineage>
        <taxon>Bacteria</taxon>
        <taxon>Bacillati</taxon>
        <taxon>Bacillota</taxon>
        <taxon>Clostridia</taxon>
        <taxon>Lachnospirales</taxon>
        <taxon>Lachnospiraceae</taxon>
        <taxon>Roseburia</taxon>
    </lineage>
</organism>
<dbReference type="EMBL" id="CYXZ01000009">
    <property type="protein sequence ID" value="CUM98150.1"/>
    <property type="molecule type" value="Genomic_DNA"/>
</dbReference>
<dbReference type="PaxDb" id="166486-ERS852572_01361"/>
<proteinExistence type="predicted"/>
<name>A0A173T6L4_9FIRM</name>
<feature type="signal peptide" evidence="1">
    <location>
        <begin position="1"/>
        <end position="30"/>
    </location>
</feature>
<evidence type="ECO:0000313" key="2">
    <source>
        <dbReference type="EMBL" id="CUM98150.1"/>
    </source>
</evidence>
<gene>
    <name evidence="2" type="ORF">ERS852572_01361</name>
</gene>
<evidence type="ECO:0000313" key="3">
    <source>
        <dbReference type="Proteomes" id="UP000095350"/>
    </source>
</evidence>
<accession>A0A173T6L4</accession>
<protein>
    <submittedName>
        <fullName evidence="2">Uncharacterized protein</fullName>
    </submittedName>
</protein>
<keyword evidence="1" id="KW-0732">Signal</keyword>
<dbReference type="RefSeq" id="WP_055193934.1">
    <property type="nucleotide sequence ID" value="NZ_CABIYH010000009.1"/>
</dbReference>